<dbReference type="GO" id="GO:0046872">
    <property type="term" value="F:metal ion binding"/>
    <property type="evidence" value="ECO:0007669"/>
    <property type="project" value="UniProtKB-KW"/>
</dbReference>
<feature type="domain" description="PIN" evidence="5">
    <location>
        <begin position="4"/>
        <end position="120"/>
    </location>
</feature>
<evidence type="ECO:0000256" key="2">
    <source>
        <dbReference type="ARBA" id="ARBA00022723"/>
    </source>
</evidence>
<evidence type="ECO:0000259" key="5">
    <source>
        <dbReference type="Pfam" id="PF01850"/>
    </source>
</evidence>
<dbReference type="SUPFAM" id="SSF88723">
    <property type="entry name" value="PIN domain-like"/>
    <property type="match status" value="1"/>
</dbReference>
<organism evidence="6 7">
    <name type="scientific">Conexibacter woesei (strain DSM 14684 / CCUG 47730 / CIP 108061 / JCM 11494 / NBRC 100937 / ID131577)</name>
    <dbReference type="NCBI Taxonomy" id="469383"/>
    <lineage>
        <taxon>Bacteria</taxon>
        <taxon>Bacillati</taxon>
        <taxon>Actinomycetota</taxon>
        <taxon>Thermoleophilia</taxon>
        <taxon>Solirubrobacterales</taxon>
        <taxon>Conexibacteraceae</taxon>
        <taxon>Conexibacter</taxon>
    </lineage>
</organism>
<dbReference type="GO" id="GO:0004518">
    <property type="term" value="F:nuclease activity"/>
    <property type="evidence" value="ECO:0007669"/>
    <property type="project" value="UniProtKB-KW"/>
</dbReference>
<dbReference type="InterPro" id="IPR002716">
    <property type="entry name" value="PIN_dom"/>
</dbReference>
<evidence type="ECO:0000256" key="3">
    <source>
        <dbReference type="ARBA" id="ARBA00022801"/>
    </source>
</evidence>
<dbReference type="Proteomes" id="UP000008229">
    <property type="component" value="Chromosome"/>
</dbReference>
<evidence type="ECO:0000313" key="6">
    <source>
        <dbReference type="EMBL" id="ADB52846.1"/>
    </source>
</evidence>
<dbReference type="OrthoDB" id="1525146at2"/>
<dbReference type="InterPro" id="IPR029060">
    <property type="entry name" value="PIN-like_dom_sf"/>
</dbReference>
<evidence type="ECO:0000256" key="1">
    <source>
        <dbReference type="ARBA" id="ARBA00022722"/>
    </source>
</evidence>
<sequence>MAGVYLDTSALGRVVLDEPDGDAIGAALAGFEAVVSSRLLRIELHRLGLRTGIASEEIEGWLAGVAIVPLDDAILAAAEAVSPSSVATLDAIHLATALQLAAERHIASIMTFDARLAEGAREHGLDVITPS</sequence>
<dbReference type="AlphaFoldDB" id="D3F7V2"/>
<keyword evidence="2" id="KW-0479">Metal-binding</keyword>
<keyword evidence="1" id="KW-0540">Nuclease</keyword>
<dbReference type="EMBL" id="CP001854">
    <property type="protein sequence ID" value="ADB52846.1"/>
    <property type="molecule type" value="Genomic_DNA"/>
</dbReference>
<dbReference type="GO" id="GO:0016787">
    <property type="term" value="F:hydrolase activity"/>
    <property type="evidence" value="ECO:0007669"/>
    <property type="project" value="UniProtKB-KW"/>
</dbReference>
<evidence type="ECO:0000313" key="7">
    <source>
        <dbReference type="Proteomes" id="UP000008229"/>
    </source>
</evidence>
<name>D3F7V2_CONWI</name>
<proteinExistence type="predicted"/>
<keyword evidence="3" id="KW-0378">Hydrolase</keyword>
<reference evidence="7" key="2">
    <citation type="submission" date="2010-01" db="EMBL/GenBank/DDBJ databases">
        <title>The complete genome of Conexibacter woesei DSM 14684.</title>
        <authorList>
            <consortium name="US DOE Joint Genome Institute (JGI-PGF)"/>
            <person name="Lucas S."/>
            <person name="Copeland A."/>
            <person name="Lapidus A."/>
            <person name="Glavina del Rio T."/>
            <person name="Dalin E."/>
            <person name="Tice H."/>
            <person name="Bruce D."/>
            <person name="Goodwin L."/>
            <person name="Pitluck S."/>
            <person name="Kyrpides N."/>
            <person name="Mavromatis K."/>
            <person name="Ivanova N."/>
            <person name="Mikhailova N."/>
            <person name="Chertkov O."/>
            <person name="Brettin T."/>
            <person name="Detter J.C."/>
            <person name="Han C."/>
            <person name="Larimer F."/>
            <person name="Land M."/>
            <person name="Hauser L."/>
            <person name="Markowitz V."/>
            <person name="Cheng J.-F."/>
            <person name="Hugenholtz P."/>
            <person name="Woyke T."/>
            <person name="Wu D."/>
            <person name="Pukall R."/>
            <person name="Steenblock K."/>
            <person name="Schneider S."/>
            <person name="Klenk H.-P."/>
            <person name="Eisen J.A."/>
        </authorList>
    </citation>
    <scope>NUCLEOTIDE SEQUENCE [LARGE SCALE GENOMIC DNA]</scope>
    <source>
        <strain evidence="7">DSM 14684 / CIP 108061 / JCM 11494 / NBRC 100937 / ID131577</strain>
    </source>
</reference>
<keyword evidence="7" id="KW-1185">Reference proteome</keyword>
<protein>
    <recommendedName>
        <fullName evidence="5">PIN domain-containing protein</fullName>
    </recommendedName>
</protein>
<keyword evidence="4" id="KW-0460">Magnesium</keyword>
<evidence type="ECO:0000256" key="4">
    <source>
        <dbReference type="ARBA" id="ARBA00022842"/>
    </source>
</evidence>
<dbReference type="RefSeq" id="WP_012935897.1">
    <property type="nucleotide sequence ID" value="NC_013739.1"/>
</dbReference>
<gene>
    <name evidence="6" type="ordered locus">Cwoe_4432</name>
</gene>
<dbReference type="KEGG" id="cwo:Cwoe_4432"/>
<dbReference type="CDD" id="cd09874">
    <property type="entry name" value="PIN_MT3492-like"/>
    <property type="match status" value="1"/>
</dbReference>
<dbReference type="Gene3D" id="3.40.50.1010">
    <property type="entry name" value="5'-nuclease"/>
    <property type="match status" value="1"/>
</dbReference>
<dbReference type="eggNOG" id="COG1848">
    <property type="taxonomic scope" value="Bacteria"/>
</dbReference>
<dbReference type="HOGENOM" id="CLU_119496_0_1_11"/>
<reference evidence="6 7" key="1">
    <citation type="journal article" date="2010" name="Stand. Genomic Sci.">
        <title>Complete genome sequence of Conexibacter woesei type strain (ID131577).</title>
        <authorList>
            <person name="Pukall R."/>
            <person name="Lapidus A."/>
            <person name="Glavina Del Rio T."/>
            <person name="Copeland A."/>
            <person name="Tice H."/>
            <person name="Cheng J.-F."/>
            <person name="Lucas S."/>
            <person name="Chen F."/>
            <person name="Nolan M."/>
            <person name="Bruce D."/>
            <person name="Goodwin L."/>
            <person name="Pitluck S."/>
            <person name="Mavromatis K."/>
            <person name="Ivanova N."/>
            <person name="Ovchinnikova G."/>
            <person name="Pati A."/>
            <person name="Chen A."/>
            <person name="Palaniappan K."/>
            <person name="Land M."/>
            <person name="Hauser L."/>
            <person name="Chang Y.-J."/>
            <person name="Jeffries C.D."/>
            <person name="Chain P."/>
            <person name="Meincke L."/>
            <person name="Sims D."/>
            <person name="Brettin T."/>
            <person name="Detter J.C."/>
            <person name="Rohde M."/>
            <person name="Goeker M."/>
            <person name="Bristow J."/>
            <person name="Eisen J.A."/>
            <person name="Markowitz V."/>
            <person name="Kyrpides N.C."/>
            <person name="Klenk H.-P."/>
            <person name="Hugenholtz P."/>
        </authorList>
    </citation>
    <scope>NUCLEOTIDE SEQUENCE [LARGE SCALE GENOMIC DNA]</scope>
    <source>
        <strain evidence="7">DSM 14684 / CIP 108061 / JCM 11494 / NBRC 100937 / ID131577</strain>
    </source>
</reference>
<dbReference type="STRING" id="469383.Cwoe_4432"/>
<accession>D3F7V2</accession>
<dbReference type="Pfam" id="PF01850">
    <property type="entry name" value="PIN"/>
    <property type="match status" value="1"/>
</dbReference>